<dbReference type="EMBL" id="ASGZ01000061">
    <property type="protein sequence ID" value="ESP87262.1"/>
    <property type="molecule type" value="Genomic_DNA"/>
</dbReference>
<organism evidence="2 3">
    <name type="scientific">Candidatus Halobonum tyrrellensis G22</name>
    <dbReference type="NCBI Taxonomy" id="1324957"/>
    <lineage>
        <taxon>Archaea</taxon>
        <taxon>Methanobacteriati</taxon>
        <taxon>Methanobacteriota</taxon>
        <taxon>Stenosarchaea group</taxon>
        <taxon>Halobacteria</taxon>
        <taxon>Halobacteriales</taxon>
        <taxon>Haloferacaceae</taxon>
        <taxon>Candidatus Halobonum</taxon>
    </lineage>
</organism>
<dbReference type="AlphaFoldDB" id="V4IVN5"/>
<sequence length="71" mass="7619">MSETRAAEDWLIRYLVIGVVMVVATLALLYALSFDLGGFSSYSIVVSVVSVVVLAAAGGVMARDLQHWRSS</sequence>
<keyword evidence="1" id="KW-1133">Transmembrane helix</keyword>
<reference evidence="2 3" key="1">
    <citation type="journal article" date="2013" name="Genome Announc.">
        <title>Draft Genome Sequence of 'Candidatus Halobonum tyrrellensis' Strain G22, Isolated from the Hypersaline Waters of Lake Tyrrell, Australia.</title>
        <authorList>
            <person name="Ugalde J.A."/>
            <person name="Narasingarao P."/>
            <person name="Kuo S."/>
            <person name="Podell S."/>
            <person name="Allen E.E."/>
        </authorList>
    </citation>
    <scope>NUCLEOTIDE SEQUENCE [LARGE SCALE GENOMIC DNA]</scope>
    <source>
        <strain evidence="2 3">G22</strain>
    </source>
</reference>
<evidence type="ECO:0000313" key="2">
    <source>
        <dbReference type="EMBL" id="ESP87262.1"/>
    </source>
</evidence>
<evidence type="ECO:0000256" key="1">
    <source>
        <dbReference type="SAM" id="Phobius"/>
    </source>
</evidence>
<keyword evidence="1" id="KW-0812">Transmembrane</keyword>
<dbReference type="RefSeq" id="WP_023395651.1">
    <property type="nucleotide sequence ID" value="NZ_ASGZ01000061.1"/>
</dbReference>
<feature type="transmembrane region" description="Helical" evidence="1">
    <location>
        <begin position="39"/>
        <end position="62"/>
    </location>
</feature>
<feature type="transmembrane region" description="Helical" evidence="1">
    <location>
        <begin position="12"/>
        <end position="33"/>
    </location>
</feature>
<comment type="caution">
    <text evidence="2">The sequence shown here is derived from an EMBL/GenBank/DDBJ whole genome shotgun (WGS) entry which is preliminary data.</text>
</comment>
<proteinExistence type="predicted"/>
<evidence type="ECO:0000313" key="3">
    <source>
        <dbReference type="Proteomes" id="UP000017840"/>
    </source>
</evidence>
<dbReference type="Proteomes" id="UP000017840">
    <property type="component" value="Unassembled WGS sequence"/>
</dbReference>
<protein>
    <submittedName>
        <fullName evidence="2">Uncharacterized protein</fullName>
    </submittedName>
</protein>
<accession>V4IVN5</accession>
<keyword evidence="3" id="KW-1185">Reference proteome</keyword>
<name>V4IVN5_9EURY</name>
<keyword evidence="1" id="KW-0472">Membrane</keyword>
<gene>
    <name evidence="2" type="ORF">K933_15394</name>
</gene>